<sequence length="405" mass="47598">MQTQSTTVIESYAKELENELFSILDYWRRFTVDDIKDGFYGQIDEDNNVHPTAPKGSVLNARILWTFSAAYQYTPNPEYLIIADRAYHYILDHFIDPVYGGVYWSVDYEGNPLDTKKQIYALSFTIYGLIEYYRATGVTTALHTAIELFELIEKYSYDPDKGGYFEAFNREWQTTDDLRLSAKDANEKKTMNTHLHILEAYTNLYRVWKNEVLKRQTYHLLTIFTHHIIDPDTNHQILFFDEDWTAKSDIVSFGHDIEASWLLMEAAELLDDHMLLNLVREKSIALARSSEKGLDTDGGMWYELEPQSNHWMYEKHWWVQAEAMVGFFKAYQLTNESHFLDKSLNCWEFVKKYGIDHTHGEWYWAIMADYSTMVNQDKAGLWKCPYHNSRACLEIIHTASLYKGL</sequence>
<comment type="catalytic activity">
    <reaction evidence="1 4">
        <text>D-cellobiose = beta-D-glucosyl-(1-&gt;4)-D-mannopyranose</text>
        <dbReference type="Rhea" id="RHEA:23384"/>
        <dbReference type="ChEBI" id="CHEBI:17057"/>
        <dbReference type="ChEBI" id="CHEBI:47931"/>
        <dbReference type="EC" id="5.1.3.11"/>
    </reaction>
</comment>
<reference evidence="5" key="1">
    <citation type="submission" date="2023-05" db="EMBL/GenBank/DDBJ databases">
        <authorList>
            <person name="Zhang X."/>
        </authorList>
    </citation>
    <scope>NUCLEOTIDE SEQUENCE</scope>
    <source>
        <strain evidence="5">YF14B1</strain>
    </source>
</reference>
<accession>A0AAE3QXU8</accession>
<proteinExistence type="inferred from homology"/>
<dbReference type="RefSeq" id="WP_313988267.1">
    <property type="nucleotide sequence ID" value="NZ_JASJOS010000021.1"/>
</dbReference>
<dbReference type="InterPro" id="IPR008928">
    <property type="entry name" value="6-hairpin_glycosidase_sf"/>
</dbReference>
<comment type="function">
    <text evidence="4">Catalyzes the reversible epimerization of cellobiose to 4-O-beta-D-glucopyranosyl-D-mannose (Glc-Man).</text>
</comment>
<dbReference type="InterPro" id="IPR010819">
    <property type="entry name" value="AGE/CE"/>
</dbReference>
<evidence type="ECO:0000313" key="5">
    <source>
        <dbReference type="EMBL" id="MDJ1485555.1"/>
    </source>
</evidence>
<gene>
    <name evidence="5" type="ORF">QNI16_34010</name>
</gene>
<dbReference type="Pfam" id="PF07221">
    <property type="entry name" value="GlcNAc_2-epim"/>
    <property type="match status" value="1"/>
</dbReference>
<dbReference type="InterPro" id="IPR028584">
    <property type="entry name" value="Cellobiose_2_epim"/>
</dbReference>
<dbReference type="InterPro" id="IPR012341">
    <property type="entry name" value="6hp_glycosidase-like_sf"/>
</dbReference>
<comment type="similarity">
    <text evidence="2">Belongs to the N-acylglucosamine 2-epimerase family.</text>
</comment>
<dbReference type="Gene3D" id="1.50.10.10">
    <property type="match status" value="1"/>
</dbReference>
<organism evidence="5 6">
    <name type="scientific">Xanthocytophaga flava</name>
    <dbReference type="NCBI Taxonomy" id="3048013"/>
    <lineage>
        <taxon>Bacteria</taxon>
        <taxon>Pseudomonadati</taxon>
        <taxon>Bacteroidota</taxon>
        <taxon>Cytophagia</taxon>
        <taxon>Cytophagales</taxon>
        <taxon>Rhodocytophagaceae</taxon>
        <taxon>Xanthocytophaga</taxon>
    </lineage>
</organism>
<dbReference type="AlphaFoldDB" id="A0AAE3QXU8"/>
<comment type="caution">
    <text evidence="5">The sequence shown here is derived from an EMBL/GenBank/DDBJ whole genome shotgun (WGS) entry which is preliminary data.</text>
</comment>
<name>A0AAE3QXU8_9BACT</name>
<comment type="similarity">
    <text evidence="4">Belongs to the cellobiose 2-epimerase family.</text>
</comment>
<dbReference type="PANTHER" id="PTHR15108">
    <property type="entry name" value="N-ACYLGLUCOSAMINE-2-EPIMERASE"/>
    <property type="match status" value="1"/>
</dbReference>
<evidence type="ECO:0000256" key="2">
    <source>
        <dbReference type="ARBA" id="ARBA00008558"/>
    </source>
</evidence>
<evidence type="ECO:0000256" key="4">
    <source>
        <dbReference type="HAMAP-Rule" id="MF_00929"/>
    </source>
</evidence>
<protein>
    <recommendedName>
        <fullName evidence="4">Cellobiose 2-epimerase</fullName>
        <shortName evidence="4">CE</shortName>
        <ecNumber evidence="4">5.1.3.11</ecNumber>
    </recommendedName>
</protein>
<dbReference type="Proteomes" id="UP001241110">
    <property type="component" value="Unassembled WGS sequence"/>
</dbReference>
<keyword evidence="3 4" id="KW-0413">Isomerase</keyword>
<evidence type="ECO:0000256" key="1">
    <source>
        <dbReference type="ARBA" id="ARBA00001470"/>
    </source>
</evidence>
<dbReference type="HAMAP" id="MF_00929">
    <property type="entry name" value="Cellobiose_2_epim"/>
    <property type="match status" value="1"/>
</dbReference>
<evidence type="ECO:0000313" key="6">
    <source>
        <dbReference type="Proteomes" id="UP001241110"/>
    </source>
</evidence>
<dbReference type="GO" id="GO:0047736">
    <property type="term" value="F:cellobiose epimerase activity"/>
    <property type="evidence" value="ECO:0007669"/>
    <property type="project" value="UniProtKB-UniRule"/>
</dbReference>
<dbReference type="EC" id="5.1.3.11" evidence="4"/>
<dbReference type="EMBL" id="JASJOS010000021">
    <property type="protein sequence ID" value="MDJ1485555.1"/>
    <property type="molecule type" value="Genomic_DNA"/>
</dbReference>
<dbReference type="SUPFAM" id="SSF48208">
    <property type="entry name" value="Six-hairpin glycosidases"/>
    <property type="match status" value="1"/>
</dbReference>
<dbReference type="GO" id="GO:0005975">
    <property type="term" value="P:carbohydrate metabolic process"/>
    <property type="evidence" value="ECO:0007669"/>
    <property type="project" value="InterPro"/>
</dbReference>
<evidence type="ECO:0000256" key="3">
    <source>
        <dbReference type="ARBA" id="ARBA00023235"/>
    </source>
</evidence>